<dbReference type="InterPro" id="IPR000182">
    <property type="entry name" value="GNAT_dom"/>
</dbReference>
<evidence type="ECO:0000256" key="1">
    <source>
        <dbReference type="ARBA" id="ARBA00022679"/>
    </source>
</evidence>
<dbReference type="FunFam" id="3.40.630.30:FF:000026">
    <property type="entry name" value="Phosphinothricin acetyltransferase"/>
    <property type="match status" value="1"/>
</dbReference>
<dbReference type="PROSITE" id="PS51186">
    <property type="entry name" value="GNAT"/>
    <property type="match status" value="1"/>
</dbReference>
<keyword evidence="7" id="KW-1185">Reference proteome</keyword>
<evidence type="ECO:0000313" key="7">
    <source>
        <dbReference type="Proteomes" id="UP000199758"/>
    </source>
</evidence>
<dbReference type="PANTHER" id="PTHR43072">
    <property type="entry name" value="N-ACETYLTRANSFERASE"/>
    <property type="match status" value="1"/>
</dbReference>
<dbReference type="STRING" id="490188.SAMN04488068_1565"/>
<dbReference type="AlphaFoldDB" id="A0A1M5N1Y6"/>
<evidence type="ECO:0000256" key="3">
    <source>
        <dbReference type="ARBA" id="ARBA00050603"/>
    </source>
</evidence>
<protein>
    <submittedName>
        <fullName evidence="6">Phosphinothricin acetyltransferase</fullName>
    </submittedName>
</protein>
<dbReference type="EMBL" id="FQWZ01000003">
    <property type="protein sequence ID" value="SHG83023.1"/>
    <property type="molecule type" value="Genomic_DNA"/>
</dbReference>
<evidence type="ECO:0000256" key="2">
    <source>
        <dbReference type="ARBA" id="ARBA00023315"/>
    </source>
</evidence>
<proteinExistence type="predicted"/>
<sequence>MSAIVGTTSRRNADMRTVTCTYDQHAEAMLAIFNDAILNSTALYEYQTRTMATMRSWFDTKQAGGFPVIGVEDERSGALCGFASYGTFRAWAAFKYSVEHSVYVHREHRGQGLALQLMQQLIAMATERDVHVMVGGVDVDNTASIALHRKLGFVHAGTITQAGFKFGRWLDLAFYQLTLPTPRQPVDG</sequence>
<keyword evidence="2" id="KW-0012">Acyltransferase</keyword>
<dbReference type="CDD" id="cd04301">
    <property type="entry name" value="NAT_SF"/>
    <property type="match status" value="1"/>
</dbReference>
<evidence type="ECO:0000259" key="5">
    <source>
        <dbReference type="PROSITE" id="PS51186"/>
    </source>
</evidence>
<evidence type="ECO:0000313" key="6">
    <source>
        <dbReference type="EMBL" id="SHG83023.1"/>
    </source>
</evidence>
<comment type="catalytic activity">
    <reaction evidence="3">
        <text>L-methionine sulfoximine + acetyl-CoA = N-acetyl-L-methionine sulfoximine + CoA + H(+)</text>
        <dbReference type="Rhea" id="RHEA:47660"/>
        <dbReference type="ChEBI" id="CHEBI:15378"/>
        <dbReference type="ChEBI" id="CHEBI:57287"/>
        <dbReference type="ChEBI" id="CHEBI:57288"/>
        <dbReference type="ChEBI" id="CHEBI:87826"/>
        <dbReference type="ChEBI" id="CHEBI:87827"/>
    </reaction>
</comment>
<comment type="catalytic activity">
    <reaction evidence="4">
        <text>L-methionine sulfone + acetyl-CoA = N-acetyl-L-methionine sulfone + CoA + H(+)</text>
        <dbReference type="Rhea" id="RHEA:47656"/>
        <dbReference type="ChEBI" id="CHEBI:15378"/>
        <dbReference type="ChEBI" id="CHEBI:57287"/>
        <dbReference type="ChEBI" id="CHEBI:57288"/>
        <dbReference type="ChEBI" id="CHEBI:87824"/>
        <dbReference type="ChEBI" id="CHEBI:87825"/>
    </reaction>
</comment>
<name>A0A1M5N1Y6_9GAMM</name>
<reference evidence="6 7" key="1">
    <citation type="submission" date="2016-11" db="EMBL/GenBank/DDBJ databases">
        <authorList>
            <person name="Jaros S."/>
            <person name="Januszkiewicz K."/>
            <person name="Wedrychowicz H."/>
        </authorList>
    </citation>
    <scope>NUCLEOTIDE SEQUENCE [LARGE SCALE GENOMIC DNA]</scope>
    <source>
        <strain evidence="6 7">CGMCC 1.7049</strain>
    </source>
</reference>
<dbReference type="GO" id="GO:0016747">
    <property type="term" value="F:acyltransferase activity, transferring groups other than amino-acyl groups"/>
    <property type="evidence" value="ECO:0007669"/>
    <property type="project" value="InterPro"/>
</dbReference>
<dbReference type="Pfam" id="PF00583">
    <property type="entry name" value="Acetyltransf_1"/>
    <property type="match status" value="1"/>
</dbReference>
<dbReference type="InterPro" id="IPR016181">
    <property type="entry name" value="Acyl_CoA_acyltransferase"/>
</dbReference>
<keyword evidence="1 6" id="KW-0808">Transferase</keyword>
<dbReference type="Proteomes" id="UP000199758">
    <property type="component" value="Unassembled WGS sequence"/>
</dbReference>
<dbReference type="Gene3D" id="3.40.630.30">
    <property type="match status" value="1"/>
</dbReference>
<gene>
    <name evidence="6" type="ORF">SAMN04488068_1565</name>
</gene>
<evidence type="ECO:0000256" key="4">
    <source>
        <dbReference type="ARBA" id="ARBA00051334"/>
    </source>
</evidence>
<dbReference type="SUPFAM" id="SSF55729">
    <property type="entry name" value="Acyl-CoA N-acyltransferases (Nat)"/>
    <property type="match status" value="1"/>
</dbReference>
<organism evidence="6 7">
    <name type="scientific">Hydrocarboniphaga daqingensis</name>
    <dbReference type="NCBI Taxonomy" id="490188"/>
    <lineage>
        <taxon>Bacteria</taxon>
        <taxon>Pseudomonadati</taxon>
        <taxon>Pseudomonadota</taxon>
        <taxon>Gammaproteobacteria</taxon>
        <taxon>Nevskiales</taxon>
        <taxon>Nevskiaceae</taxon>
        <taxon>Hydrocarboniphaga</taxon>
    </lineage>
</organism>
<feature type="domain" description="N-acetyltransferase" evidence="5">
    <location>
        <begin position="13"/>
        <end position="182"/>
    </location>
</feature>
<dbReference type="PANTHER" id="PTHR43072:SF23">
    <property type="entry name" value="UPF0039 PROTEIN C11D3.02C"/>
    <property type="match status" value="1"/>
</dbReference>
<accession>A0A1M5N1Y6</accession>